<dbReference type="AlphaFoldDB" id="A0A2P2JNV6"/>
<sequence length="72" mass="8266">MVYVRYLTKVITRYNGPNDTLNWVWIVRIYSAKMGLFVHHIFSDTGWIEVRSIGCSTASSSTCYWGPAAPYD</sequence>
<proteinExistence type="predicted"/>
<dbReference type="EMBL" id="GGEC01014675">
    <property type="protein sequence ID" value="MBW95158.1"/>
    <property type="molecule type" value="Transcribed_RNA"/>
</dbReference>
<protein>
    <submittedName>
        <fullName evidence="1">Uncharacterized protein</fullName>
    </submittedName>
</protein>
<evidence type="ECO:0000313" key="1">
    <source>
        <dbReference type="EMBL" id="MBW95158.1"/>
    </source>
</evidence>
<reference evidence="1" key="1">
    <citation type="submission" date="2018-02" db="EMBL/GenBank/DDBJ databases">
        <title>Rhizophora mucronata_Transcriptome.</title>
        <authorList>
            <person name="Meera S.P."/>
            <person name="Sreeshan A."/>
            <person name="Augustine A."/>
        </authorList>
    </citation>
    <scope>NUCLEOTIDE SEQUENCE</scope>
    <source>
        <tissue evidence="1">Leaf</tissue>
    </source>
</reference>
<organism evidence="1">
    <name type="scientific">Rhizophora mucronata</name>
    <name type="common">Asiatic mangrove</name>
    <dbReference type="NCBI Taxonomy" id="61149"/>
    <lineage>
        <taxon>Eukaryota</taxon>
        <taxon>Viridiplantae</taxon>
        <taxon>Streptophyta</taxon>
        <taxon>Embryophyta</taxon>
        <taxon>Tracheophyta</taxon>
        <taxon>Spermatophyta</taxon>
        <taxon>Magnoliopsida</taxon>
        <taxon>eudicotyledons</taxon>
        <taxon>Gunneridae</taxon>
        <taxon>Pentapetalae</taxon>
        <taxon>rosids</taxon>
        <taxon>fabids</taxon>
        <taxon>Malpighiales</taxon>
        <taxon>Rhizophoraceae</taxon>
        <taxon>Rhizophora</taxon>
    </lineage>
</organism>
<accession>A0A2P2JNV6</accession>
<name>A0A2P2JNV6_RHIMU</name>